<keyword evidence="2 4" id="KW-0853">WD repeat</keyword>
<evidence type="ECO:0000256" key="2">
    <source>
        <dbReference type="ARBA" id="ARBA00022574"/>
    </source>
</evidence>
<comment type="function">
    <text evidence="1">Involved in the proteasome-dependent degradation of fructose-1,6-bisphosphatase.</text>
</comment>
<dbReference type="InterPro" id="IPR006594">
    <property type="entry name" value="LisH"/>
</dbReference>
<dbReference type="InterPro" id="IPR033132">
    <property type="entry name" value="GH_1_N_CS"/>
</dbReference>
<dbReference type="InterPro" id="IPR001680">
    <property type="entry name" value="WD40_rpt"/>
</dbReference>
<feature type="compositionally biased region" description="Polar residues" evidence="5">
    <location>
        <begin position="876"/>
        <end position="891"/>
    </location>
</feature>
<reference evidence="8" key="1">
    <citation type="submission" date="2021-12" db="EMBL/GenBank/DDBJ databases">
        <title>Curvularia clavata genome.</title>
        <authorList>
            <person name="Cao Y."/>
        </authorList>
    </citation>
    <scope>NUCLEOTIDE SEQUENCE</scope>
    <source>
        <strain evidence="8">Yc1106</strain>
    </source>
</reference>
<feature type="compositionally biased region" description="Basic and acidic residues" evidence="5">
    <location>
        <begin position="836"/>
        <end position="845"/>
    </location>
</feature>
<proteinExistence type="predicted"/>
<dbReference type="InterPro" id="IPR017853">
    <property type="entry name" value="GH"/>
</dbReference>
<dbReference type="InterPro" id="IPR015943">
    <property type="entry name" value="WD40/YVTN_repeat-like_dom_sf"/>
</dbReference>
<feature type="signal peptide" evidence="6">
    <location>
        <begin position="1"/>
        <end position="22"/>
    </location>
</feature>
<name>A0A9Q8Z011_CURCL</name>
<dbReference type="Gene3D" id="3.20.20.80">
    <property type="entry name" value="Glycosidases"/>
    <property type="match status" value="1"/>
</dbReference>
<feature type="compositionally biased region" description="Low complexity" evidence="5">
    <location>
        <begin position="753"/>
        <end position="789"/>
    </location>
</feature>
<evidence type="ECO:0000313" key="8">
    <source>
        <dbReference type="EMBL" id="USP72960.1"/>
    </source>
</evidence>
<evidence type="ECO:0000256" key="4">
    <source>
        <dbReference type="PROSITE-ProRule" id="PRU00221"/>
    </source>
</evidence>
<feature type="chain" id="PRO_5040359862" evidence="6">
    <location>
        <begin position="23"/>
        <end position="1455"/>
    </location>
</feature>
<dbReference type="SMART" id="SM00320">
    <property type="entry name" value="WD40"/>
    <property type="match status" value="7"/>
</dbReference>
<dbReference type="CDD" id="cd00200">
    <property type="entry name" value="WD40"/>
    <property type="match status" value="1"/>
</dbReference>
<dbReference type="GO" id="GO:0043161">
    <property type="term" value="P:proteasome-mediated ubiquitin-dependent protein catabolic process"/>
    <property type="evidence" value="ECO:0007669"/>
    <property type="project" value="TreeGrafter"/>
</dbReference>
<dbReference type="PROSITE" id="PS50896">
    <property type="entry name" value="LISH"/>
    <property type="match status" value="1"/>
</dbReference>
<keyword evidence="3" id="KW-0677">Repeat</keyword>
<evidence type="ECO:0000256" key="6">
    <source>
        <dbReference type="SAM" id="SignalP"/>
    </source>
</evidence>
<dbReference type="PANTHER" id="PTHR22838">
    <property type="entry name" value="WD REPEAT PROTEIN 26-RELATED"/>
    <property type="match status" value="1"/>
</dbReference>
<evidence type="ECO:0000259" key="7">
    <source>
        <dbReference type="PROSITE" id="PS50897"/>
    </source>
</evidence>
<dbReference type="EMBL" id="CP089274">
    <property type="protein sequence ID" value="USP72960.1"/>
    <property type="molecule type" value="Genomic_DNA"/>
</dbReference>
<sequence>MDRLAPLAGLLFLAQPIAAAAAAANGTSTLSFAQPSGYTSSSYNASAQPTAFTRTDYSPNALASLWDQIGPVATGIVTSTVEPTPEPSVYPQPDPRYYHALVSSGYPEARDLKLPENFRWGLSSSAYQIEGAAKDEGKGPSIWDLLSHRVPNFVADNTTGDVVAQHYYLYKQDFARLASLGIKAFSPSFSWPRFFPFGNGPVNQEAVAHYDDVISTMHANGIHPSVTLFHWDTPLAIFNEYGGWTDRRVVDDFFHYAKFVITRYDAYVDEWFTINEPQYCNWQYASYPAGKYYPAPNGVTGGLEARFLCGHYTLLAHAKVAKWYHEEFKGRGRITLKNSGNYYEANSTKAEDEVARQRQFDFSIGWFGGPWTDGDYPQSLKDTLGDLLPEFTQEEKDMIKGSCDFYAIDPYSSFVASGIDGGLEACTSNRSHPAFPECAGSSSVAPNGFPIGPAADPAMSWFYSAPAGVRRFLKHITEELFPSIPDIVVSEFGFAEPFEAQWTSLNAALWDLKRADYYQQYLDNILLAIHVDGVNVTGAWGWSIYDNFEWLLGTSVRFGLQYVDYESLERAPKASMFQFLNWFEQHGAEGVVHIIAVARMHSHLKLPVAEHCPPAASNNDSTLYEPLHCPYLDVPLPREHSTESLLSQHPCGPGGSTVISLSTRDIVVGFIPLPAPSATPISLPLARCLPRTPVDQLRVLPVHAPGPDPWSLHKSPGTDALPAQDCLERISASSADSPSPIAADHPSTPPSPASSTSPVISAPSTLSGPPATTTTTTTTTNNAANATTTLSSHPTTAGKRRCSFSDSGDHSDPELPSQTDPGRLSRHTSKRRRRHDGTMRLDNDPSSKTSQSPASNFTNGSSQSSGPRSPLGKHVNGSTHIRTESNGSYTNGGPVANGGPSVPASFFGHDREEVTRILIQSLTDLGYHGAASALCKESGFQLEGPTVAAFRSSVLNGDWEEAEELLFGSNTNDNGGGVGLDASYGKPWGKSRSKSGSRQSAGLTLAEGANRDVMLFWLKQQKYLELLERRDLSKALAVLRQELTPLHQDVGRLHALSAFMMCQSAEDLRHQAQWDGARGESRMHLLSDLSRSISPSVMIPEHRLAVLLDEVKDSWISNCMYHNTAASPSLYLDHSCERDDFPTKAMLDLRHHKDEVWFLQYSNDGTKLASTSKDCTIIIYETSTYRVLHQLDEHRESGVTHLAWSPDDTKIVTCCSQPENSARIWDVKTGTCIQCISDFTYPCTTAAWDPSGTRVIIGSQDDRMGCGVWDLNGELKHNFCDDSGKLRANDLAVSPNGERLVVITETSIVVFDFASYEKIAEFHLDEVKLTSVMISQDSRHMLVSMSPDQIKLMEIDTGDVIQRFEGHTQKQFIIRSAFGGADENFVVSGSEDSRIYIWRSNGLLIEALDAHPGCVNSVAWHPKDPTTFASAGDDMRVKIWKPASASSSNSASYER</sequence>
<dbReference type="SUPFAM" id="SSF51445">
    <property type="entry name" value="(Trans)glycosidases"/>
    <property type="match status" value="1"/>
</dbReference>
<dbReference type="SUPFAM" id="SSF50978">
    <property type="entry name" value="WD40 repeat-like"/>
    <property type="match status" value="1"/>
</dbReference>
<dbReference type="PROSITE" id="PS50294">
    <property type="entry name" value="WD_REPEATS_REGION"/>
    <property type="match status" value="1"/>
</dbReference>
<feature type="compositionally biased region" description="Basic residues" evidence="5">
    <location>
        <begin position="824"/>
        <end position="835"/>
    </location>
</feature>
<feature type="repeat" description="WD" evidence="4">
    <location>
        <begin position="1149"/>
        <end position="1190"/>
    </location>
</feature>
<feature type="region of interest" description="Disordered" evidence="5">
    <location>
        <begin position="978"/>
        <end position="1000"/>
    </location>
</feature>
<dbReference type="GO" id="GO:0004553">
    <property type="term" value="F:hydrolase activity, hydrolyzing O-glycosyl compounds"/>
    <property type="evidence" value="ECO:0007669"/>
    <property type="project" value="InterPro"/>
</dbReference>
<dbReference type="PROSITE" id="PS00653">
    <property type="entry name" value="GLYCOSYL_HYDROL_F1_2"/>
    <property type="match status" value="1"/>
</dbReference>
<dbReference type="Proteomes" id="UP001056012">
    <property type="component" value="Chromosome 1"/>
</dbReference>
<evidence type="ECO:0000256" key="5">
    <source>
        <dbReference type="SAM" id="MobiDB-lite"/>
    </source>
</evidence>
<dbReference type="GO" id="GO:0034657">
    <property type="term" value="C:GID complex"/>
    <property type="evidence" value="ECO:0007669"/>
    <property type="project" value="TreeGrafter"/>
</dbReference>
<feature type="compositionally biased region" description="Polar residues" evidence="5">
    <location>
        <begin position="846"/>
        <end position="867"/>
    </location>
</feature>
<feature type="repeat" description="WD" evidence="4">
    <location>
        <begin position="1408"/>
        <end position="1450"/>
    </location>
</feature>
<dbReference type="Pfam" id="PF00400">
    <property type="entry name" value="WD40"/>
    <property type="match status" value="4"/>
</dbReference>
<dbReference type="GO" id="GO:0005975">
    <property type="term" value="P:carbohydrate metabolic process"/>
    <property type="evidence" value="ECO:0007669"/>
    <property type="project" value="InterPro"/>
</dbReference>
<feature type="domain" description="CTLH" evidence="7">
    <location>
        <begin position="950"/>
        <end position="1034"/>
    </location>
</feature>
<keyword evidence="9" id="KW-1185">Reference proteome</keyword>
<gene>
    <name evidence="8" type="ORF">yc1106_00234</name>
</gene>
<dbReference type="InterPro" id="IPR006595">
    <property type="entry name" value="CTLH_C"/>
</dbReference>
<dbReference type="OrthoDB" id="972532at2759"/>
<dbReference type="VEuPathDB" id="FungiDB:yc1106_00234"/>
<dbReference type="PROSITE" id="PS50897">
    <property type="entry name" value="CTLH"/>
    <property type="match status" value="1"/>
</dbReference>
<keyword evidence="6" id="KW-0732">Signal</keyword>
<feature type="region of interest" description="Disordered" evidence="5">
    <location>
        <begin position="731"/>
        <end position="907"/>
    </location>
</feature>
<dbReference type="PANTHER" id="PTHR22838:SF0">
    <property type="entry name" value="WD REPEAT-CONTAINING PROTEIN 26"/>
    <property type="match status" value="1"/>
</dbReference>
<organism evidence="8 9">
    <name type="scientific">Curvularia clavata</name>
    <dbReference type="NCBI Taxonomy" id="95742"/>
    <lineage>
        <taxon>Eukaryota</taxon>
        <taxon>Fungi</taxon>
        <taxon>Dikarya</taxon>
        <taxon>Ascomycota</taxon>
        <taxon>Pezizomycotina</taxon>
        <taxon>Dothideomycetes</taxon>
        <taxon>Pleosporomycetidae</taxon>
        <taxon>Pleosporales</taxon>
        <taxon>Pleosporineae</taxon>
        <taxon>Pleosporaceae</taxon>
        <taxon>Curvularia</taxon>
    </lineage>
</organism>
<dbReference type="InterPro" id="IPR001360">
    <property type="entry name" value="Glyco_hydro_1"/>
</dbReference>
<dbReference type="PRINTS" id="PR00131">
    <property type="entry name" value="GLHYDRLASE1"/>
</dbReference>
<evidence type="ECO:0000256" key="1">
    <source>
        <dbReference type="ARBA" id="ARBA00002343"/>
    </source>
</evidence>
<accession>A0A9Q8Z011</accession>
<dbReference type="InterPro" id="IPR036322">
    <property type="entry name" value="WD40_repeat_dom_sf"/>
</dbReference>
<feature type="compositionally biased region" description="Low complexity" evidence="5">
    <location>
        <begin position="731"/>
        <end position="746"/>
    </location>
</feature>
<dbReference type="Pfam" id="PF00232">
    <property type="entry name" value="Glyco_hydro_1"/>
    <property type="match status" value="1"/>
</dbReference>
<protein>
    <submittedName>
        <fullName evidence="8">WD repeat-containing protein 26</fullName>
    </submittedName>
</protein>
<evidence type="ECO:0000313" key="9">
    <source>
        <dbReference type="Proteomes" id="UP001056012"/>
    </source>
</evidence>
<dbReference type="Gene3D" id="2.130.10.10">
    <property type="entry name" value="YVTN repeat-like/Quinoprotein amine dehydrogenase"/>
    <property type="match status" value="1"/>
</dbReference>
<dbReference type="Pfam" id="PF23627">
    <property type="entry name" value="LisH_WDR26"/>
    <property type="match status" value="1"/>
</dbReference>
<dbReference type="PROSITE" id="PS50082">
    <property type="entry name" value="WD_REPEATS_2"/>
    <property type="match status" value="2"/>
</dbReference>
<evidence type="ECO:0000256" key="3">
    <source>
        <dbReference type="ARBA" id="ARBA00022737"/>
    </source>
</evidence>
<dbReference type="InterPro" id="IPR051350">
    <property type="entry name" value="WD_repeat-ST_regulator"/>
</dbReference>